<evidence type="ECO:0000313" key="2">
    <source>
        <dbReference type="EMBL" id="BDZ44387.1"/>
    </source>
</evidence>
<feature type="compositionally biased region" description="Basic and acidic residues" evidence="1">
    <location>
        <begin position="246"/>
        <end position="255"/>
    </location>
</feature>
<feature type="compositionally biased region" description="Basic and acidic residues" evidence="1">
    <location>
        <begin position="291"/>
        <end position="303"/>
    </location>
</feature>
<feature type="compositionally biased region" description="Basic residues" evidence="1">
    <location>
        <begin position="60"/>
        <end position="82"/>
    </location>
</feature>
<dbReference type="EMBL" id="AP027731">
    <property type="protein sequence ID" value="BDZ44387.1"/>
    <property type="molecule type" value="Genomic_DNA"/>
</dbReference>
<evidence type="ECO:0000313" key="3">
    <source>
        <dbReference type="Proteomes" id="UP001321498"/>
    </source>
</evidence>
<name>A0ABM8G8F8_9MICO</name>
<keyword evidence="3" id="KW-1185">Reference proteome</keyword>
<organism evidence="2 3">
    <name type="scientific">Naasia aerilata</name>
    <dbReference type="NCBI Taxonomy" id="1162966"/>
    <lineage>
        <taxon>Bacteria</taxon>
        <taxon>Bacillati</taxon>
        <taxon>Actinomycetota</taxon>
        <taxon>Actinomycetes</taxon>
        <taxon>Micrococcales</taxon>
        <taxon>Microbacteriaceae</taxon>
        <taxon>Naasia</taxon>
    </lineage>
</organism>
<feature type="compositionally biased region" description="Basic and acidic residues" evidence="1">
    <location>
        <begin position="462"/>
        <end position="472"/>
    </location>
</feature>
<feature type="compositionally biased region" description="Basic and acidic residues" evidence="1">
    <location>
        <begin position="148"/>
        <end position="170"/>
    </location>
</feature>
<feature type="compositionally biased region" description="Low complexity" evidence="1">
    <location>
        <begin position="304"/>
        <end position="316"/>
    </location>
</feature>
<feature type="region of interest" description="Disordered" evidence="1">
    <location>
        <begin position="1"/>
        <end position="472"/>
    </location>
</feature>
<feature type="compositionally biased region" description="Basic residues" evidence="1">
    <location>
        <begin position="126"/>
        <end position="141"/>
    </location>
</feature>
<proteinExistence type="predicted"/>
<feature type="compositionally biased region" description="Basic and acidic residues" evidence="1">
    <location>
        <begin position="219"/>
        <end position="236"/>
    </location>
</feature>
<feature type="compositionally biased region" description="Basic and acidic residues" evidence="1">
    <location>
        <begin position="317"/>
        <end position="330"/>
    </location>
</feature>
<reference evidence="3" key="1">
    <citation type="journal article" date="2019" name="Int. J. Syst. Evol. Microbiol.">
        <title>The Global Catalogue of Microorganisms (GCM) 10K type strain sequencing project: providing services to taxonomists for standard genome sequencing and annotation.</title>
        <authorList>
            <consortium name="The Broad Institute Genomics Platform"/>
            <consortium name="The Broad Institute Genome Sequencing Center for Infectious Disease"/>
            <person name="Wu L."/>
            <person name="Ma J."/>
        </authorList>
    </citation>
    <scope>NUCLEOTIDE SEQUENCE [LARGE SCALE GENOMIC DNA]</scope>
    <source>
        <strain evidence="3">NBRC 108725</strain>
    </source>
</reference>
<accession>A0ABM8G8F8</accession>
<feature type="compositionally biased region" description="Basic and acidic residues" evidence="1">
    <location>
        <begin position="435"/>
        <end position="455"/>
    </location>
</feature>
<feature type="compositionally biased region" description="Basic and acidic residues" evidence="1">
    <location>
        <begin position="83"/>
        <end position="110"/>
    </location>
</feature>
<feature type="compositionally biased region" description="Basic and acidic residues" evidence="1">
    <location>
        <begin position="186"/>
        <end position="203"/>
    </location>
</feature>
<evidence type="ECO:0000256" key="1">
    <source>
        <dbReference type="SAM" id="MobiDB-lite"/>
    </source>
</evidence>
<gene>
    <name evidence="2" type="ORF">GCM10025866_02960</name>
</gene>
<feature type="compositionally biased region" description="Basic and acidic residues" evidence="1">
    <location>
        <begin position="13"/>
        <end position="33"/>
    </location>
</feature>
<sequence>MRPARGRGGPHLGVDRDRRRDAERDGGRHDSEQRLAAVGQGREPAGAEDSHDQPVVGGRSGRRAARIGGQRRHLPAAVARHRRGEDGQPDEPRDDDRDEHERLRHQHPEQDEAELDVGVRRVQDRRGRRGHPPHAEHGRRRGGPEPAPHAHDEQARQQHGRAEREEEHHSGAGSAPGCARVLRAVARPEHDHQDELGGHEDGRQTLPQQVQGAGLLRGEVGDGQERQRGCQQEERQPGWNAPAPAEAREGDHQEGDQQGARRRHQSEEPGCAAGRARAGARRHRAGDPVPEEERHRGRKEDAGRAAAAAHHLVALGRLRDRGDERDHEDQAEGGEDAENGASRGGRSEPLWGEAARRQEAAGLRALGVPGVDAVPGQEDGHEEQHRGEVQPLGRRPEARLRPEPGGRQGRCALAGPRREAIRHRRDARLVPHAAATREDVEEQHAADGDEREDRQPQAAIEPCERVEGRGQL</sequence>
<dbReference type="Proteomes" id="UP001321498">
    <property type="component" value="Chromosome"/>
</dbReference>
<protein>
    <submittedName>
        <fullName evidence="2">Uncharacterized protein</fullName>
    </submittedName>
</protein>
<feature type="compositionally biased region" description="Basic and acidic residues" evidence="1">
    <location>
        <begin position="378"/>
        <end position="404"/>
    </location>
</feature>
<feature type="compositionally biased region" description="Gly residues" evidence="1">
    <location>
        <begin position="1"/>
        <end position="11"/>
    </location>
</feature>